<dbReference type="SUPFAM" id="SSF54534">
    <property type="entry name" value="FKBP-like"/>
    <property type="match status" value="1"/>
</dbReference>
<evidence type="ECO:0000256" key="1">
    <source>
        <dbReference type="ARBA" id="ARBA00000971"/>
    </source>
</evidence>
<gene>
    <name evidence="8" type="ORF">B6D57_04885</name>
</gene>
<keyword evidence="5 6" id="KW-0413">Isomerase</keyword>
<dbReference type="PROSITE" id="PS50198">
    <property type="entry name" value="PPIC_PPIASE_2"/>
    <property type="match status" value="1"/>
</dbReference>
<dbReference type="PANTHER" id="PTHR47245">
    <property type="entry name" value="PEPTIDYLPROLYL ISOMERASE"/>
    <property type="match status" value="1"/>
</dbReference>
<evidence type="ECO:0000313" key="8">
    <source>
        <dbReference type="EMBL" id="OQX90099.1"/>
    </source>
</evidence>
<dbReference type="SUPFAM" id="SSF109998">
    <property type="entry name" value="Triger factor/SurA peptide-binding domain-like"/>
    <property type="match status" value="1"/>
</dbReference>
<dbReference type="EMBL" id="NATQ01000102">
    <property type="protein sequence ID" value="OQX90099.1"/>
    <property type="molecule type" value="Genomic_DNA"/>
</dbReference>
<dbReference type="InterPro" id="IPR050245">
    <property type="entry name" value="PrsA_foldase"/>
</dbReference>
<comment type="catalytic activity">
    <reaction evidence="1">
        <text>[protein]-peptidylproline (omega=180) = [protein]-peptidylproline (omega=0)</text>
        <dbReference type="Rhea" id="RHEA:16237"/>
        <dbReference type="Rhea" id="RHEA-COMP:10747"/>
        <dbReference type="Rhea" id="RHEA-COMP:10748"/>
        <dbReference type="ChEBI" id="CHEBI:83833"/>
        <dbReference type="ChEBI" id="CHEBI:83834"/>
        <dbReference type="EC" id="5.2.1.8"/>
    </reaction>
</comment>
<accession>A0A1W9RZT0</accession>
<protein>
    <recommendedName>
        <fullName evidence="2">peptidylprolyl isomerase</fullName>
        <ecNumber evidence="2">5.2.1.8</ecNumber>
    </recommendedName>
</protein>
<evidence type="ECO:0000256" key="4">
    <source>
        <dbReference type="ARBA" id="ARBA00023110"/>
    </source>
</evidence>
<evidence type="ECO:0000256" key="5">
    <source>
        <dbReference type="ARBA" id="ARBA00023235"/>
    </source>
</evidence>
<keyword evidence="4 6" id="KW-0697">Rotamase</keyword>
<feature type="domain" description="PpiC" evidence="7">
    <location>
        <begin position="124"/>
        <end position="230"/>
    </location>
</feature>
<evidence type="ECO:0000256" key="6">
    <source>
        <dbReference type="PROSITE-ProRule" id="PRU00278"/>
    </source>
</evidence>
<keyword evidence="3" id="KW-0732">Signal</keyword>
<dbReference type="InterPro" id="IPR000297">
    <property type="entry name" value="PPIase_PpiC"/>
</dbReference>
<dbReference type="AlphaFoldDB" id="A0A1W9RZT0"/>
<name>A0A1W9RZT0_9BACT</name>
<evidence type="ECO:0000256" key="3">
    <source>
        <dbReference type="ARBA" id="ARBA00022729"/>
    </source>
</evidence>
<dbReference type="GO" id="GO:0003755">
    <property type="term" value="F:peptidyl-prolyl cis-trans isomerase activity"/>
    <property type="evidence" value="ECO:0007669"/>
    <property type="project" value="UniProtKB-KW"/>
</dbReference>
<evidence type="ECO:0000256" key="2">
    <source>
        <dbReference type="ARBA" id="ARBA00013194"/>
    </source>
</evidence>
<evidence type="ECO:0000313" key="9">
    <source>
        <dbReference type="Proteomes" id="UP000192611"/>
    </source>
</evidence>
<sequence>MFIRHKYLIFILVVLATINCTKKSTDDIAIVGNISITRDDIKARIAEYSLEEAQLTSEAIDAILNELIERALILNRSIELGIDITDEETRSFQEKISRIGGSIDSDSARRELLIQKTIDLEVGQQIKVTKSEEKEENPSESKMVIFSEITTQSEEEIKRISALLSEGKDFRSVIDESPDTDTLLSTSSTGPVDIASLPLSFQEVLKNIPEGGISSPFKSPYGYHIIRLDGWVEGGEIGESVELKIRNNYLEAYKKWIDNMKKEIYIDINRNNLKAFKEEILK</sequence>
<dbReference type="InterPro" id="IPR046357">
    <property type="entry name" value="PPIase_dom_sf"/>
</dbReference>
<dbReference type="InterPro" id="IPR027304">
    <property type="entry name" value="Trigger_fact/SurA_dom_sf"/>
</dbReference>
<organism evidence="8 9">
    <name type="scientific">Candidatus Coatesbacteria bacterium 4484_99</name>
    <dbReference type="NCBI Taxonomy" id="1970774"/>
    <lineage>
        <taxon>Bacteria</taxon>
        <taxon>Candidatus Coatesiibacteriota</taxon>
    </lineage>
</organism>
<comment type="caution">
    <text evidence="8">The sequence shown here is derived from an EMBL/GenBank/DDBJ whole genome shotgun (WGS) entry which is preliminary data.</text>
</comment>
<proteinExistence type="predicted"/>
<dbReference type="EC" id="5.2.1.8" evidence="2"/>
<dbReference type="Proteomes" id="UP000192611">
    <property type="component" value="Unassembled WGS sequence"/>
</dbReference>
<dbReference type="Pfam" id="PF00639">
    <property type="entry name" value="Rotamase"/>
    <property type="match status" value="1"/>
</dbReference>
<dbReference type="Gene3D" id="3.10.50.40">
    <property type="match status" value="1"/>
</dbReference>
<evidence type="ECO:0000259" key="7">
    <source>
        <dbReference type="PROSITE" id="PS50198"/>
    </source>
</evidence>
<reference evidence="9" key="1">
    <citation type="submission" date="2017-03" db="EMBL/GenBank/DDBJ databases">
        <title>Novel pathways for hydrocarbon cycling and metabolic interdependencies in hydrothermal sediment communities.</title>
        <authorList>
            <person name="Dombrowski N."/>
            <person name="Seitz K."/>
            <person name="Teske A."/>
            <person name="Baker B."/>
        </authorList>
    </citation>
    <scope>NUCLEOTIDE SEQUENCE [LARGE SCALE GENOMIC DNA]</scope>
</reference>
<dbReference type="PANTHER" id="PTHR47245:SF1">
    <property type="entry name" value="FOLDASE PROTEIN PRSA"/>
    <property type="match status" value="1"/>
</dbReference>